<organism evidence="1">
    <name type="scientific">Arundo donax</name>
    <name type="common">Giant reed</name>
    <name type="synonym">Donax arundinaceus</name>
    <dbReference type="NCBI Taxonomy" id="35708"/>
    <lineage>
        <taxon>Eukaryota</taxon>
        <taxon>Viridiplantae</taxon>
        <taxon>Streptophyta</taxon>
        <taxon>Embryophyta</taxon>
        <taxon>Tracheophyta</taxon>
        <taxon>Spermatophyta</taxon>
        <taxon>Magnoliopsida</taxon>
        <taxon>Liliopsida</taxon>
        <taxon>Poales</taxon>
        <taxon>Poaceae</taxon>
        <taxon>PACMAD clade</taxon>
        <taxon>Arundinoideae</taxon>
        <taxon>Arundineae</taxon>
        <taxon>Arundo</taxon>
    </lineage>
</organism>
<evidence type="ECO:0000313" key="1">
    <source>
        <dbReference type="EMBL" id="JAE15300.1"/>
    </source>
</evidence>
<dbReference type="AlphaFoldDB" id="A0A0A9FR36"/>
<proteinExistence type="predicted"/>
<dbReference type="EMBL" id="GBRH01182596">
    <property type="protein sequence ID" value="JAE15300.1"/>
    <property type="molecule type" value="Transcribed_RNA"/>
</dbReference>
<reference evidence="1" key="1">
    <citation type="submission" date="2014-09" db="EMBL/GenBank/DDBJ databases">
        <authorList>
            <person name="Magalhaes I.L.F."/>
            <person name="Oliveira U."/>
            <person name="Santos F.R."/>
            <person name="Vidigal T.H.D.A."/>
            <person name="Brescovit A.D."/>
            <person name="Santos A.J."/>
        </authorList>
    </citation>
    <scope>NUCLEOTIDE SEQUENCE</scope>
    <source>
        <tissue evidence="1">Shoot tissue taken approximately 20 cm above the soil surface</tissue>
    </source>
</reference>
<sequence>MRNQILASQINSSNPQIKLSVIYPYSFSKSQLQQDNACNE</sequence>
<reference evidence="1" key="2">
    <citation type="journal article" date="2015" name="Data Brief">
        <title>Shoot transcriptome of the giant reed, Arundo donax.</title>
        <authorList>
            <person name="Barrero R.A."/>
            <person name="Guerrero F.D."/>
            <person name="Moolhuijzen P."/>
            <person name="Goolsby J.A."/>
            <person name="Tidwell J."/>
            <person name="Bellgard S.E."/>
            <person name="Bellgard M.I."/>
        </authorList>
    </citation>
    <scope>NUCLEOTIDE SEQUENCE</scope>
    <source>
        <tissue evidence="1">Shoot tissue taken approximately 20 cm above the soil surface</tissue>
    </source>
</reference>
<accession>A0A0A9FR36</accession>
<protein>
    <submittedName>
        <fullName evidence="1">Uncharacterized protein</fullName>
    </submittedName>
</protein>
<name>A0A0A9FR36_ARUDO</name>